<dbReference type="Gramene" id="Pp3c7_20070V3.1">
    <property type="protein sequence ID" value="PAC:32925154.CDS.1"/>
    <property type="gene ID" value="Pp3c7_20070"/>
</dbReference>
<name>A0A2K1KCB9_PHYPA</name>
<dbReference type="InParanoid" id="A0A2K1KCB9"/>
<dbReference type="EnsemblPlants" id="Pp3c7_20070V3.1">
    <property type="protein sequence ID" value="PAC:32925154.CDS.1"/>
    <property type="gene ID" value="Pp3c7_20070"/>
</dbReference>
<keyword evidence="3" id="KW-1185">Reference proteome</keyword>
<evidence type="ECO:0000313" key="1">
    <source>
        <dbReference type="EMBL" id="PNR51411.1"/>
    </source>
</evidence>
<reference evidence="1 3" key="2">
    <citation type="journal article" date="2018" name="Plant J.">
        <title>The Physcomitrella patens chromosome-scale assembly reveals moss genome structure and evolution.</title>
        <authorList>
            <person name="Lang D."/>
            <person name="Ullrich K.K."/>
            <person name="Murat F."/>
            <person name="Fuchs J."/>
            <person name="Jenkins J."/>
            <person name="Haas F.B."/>
            <person name="Piednoel M."/>
            <person name="Gundlach H."/>
            <person name="Van Bel M."/>
            <person name="Meyberg R."/>
            <person name="Vives C."/>
            <person name="Morata J."/>
            <person name="Symeonidi A."/>
            <person name="Hiss M."/>
            <person name="Muchero W."/>
            <person name="Kamisugi Y."/>
            <person name="Saleh O."/>
            <person name="Blanc G."/>
            <person name="Decker E.L."/>
            <person name="van Gessel N."/>
            <person name="Grimwood J."/>
            <person name="Hayes R.D."/>
            <person name="Graham S.W."/>
            <person name="Gunter L.E."/>
            <person name="McDaniel S.F."/>
            <person name="Hoernstein S.N.W."/>
            <person name="Larsson A."/>
            <person name="Li F.W."/>
            <person name="Perroud P.F."/>
            <person name="Phillips J."/>
            <person name="Ranjan P."/>
            <person name="Rokshar D.S."/>
            <person name="Rothfels C.J."/>
            <person name="Schneider L."/>
            <person name="Shu S."/>
            <person name="Stevenson D.W."/>
            <person name="Thummler F."/>
            <person name="Tillich M."/>
            <person name="Villarreal Aguilar J.C."/>
            <person name="Widiez T."/>
            <person name="Wong G.K."/>
            <person name="Wymore A."/>
            <person name="Zhang Y."/>
            <person name="Zimmer A.D."/>
            <person name="Quatrano R.S."/>
            <person name="Mayer K.F.X."/>
            <person name="Goodstein D."/>
            <person name="Casacuberta J.M."/>
            <person name="Vandepoele K."/>
            <person name="Reski R."/>
            <person name="Cuming A.C."/>
            <person name="Tuskan G.A."/>
            <person name="Maumus F."/>
            <person name="Salse J."/>
            <person name="Schmutz J."/>
            <person name="Rensing S.A."/>
        </authorList>
    </citation>
    <scope>NUCLEOTIDE SEQUENCE [LARGE SCALE GENOMIC DNA]</scope>
    <source>
        <strain evidence="2 3">cv. Gransden 2004</strain>
    </source>
</reference>
<sequence>MQPLIPESNINILYHALRNYNHSIMYPPLTRWCRISQGKNVGGCERHPHCIIFASIGHAVAKFVAGNGRAL</sequence>
<reference evidence="1 3" key="1">
    <citation type="journal article" date="2008" name="Science">
        <title>The Physcomitrella genome reveals evolutionary insights into the conquest of land by plants.</title>
        <authorList>
            <person name="Rensing S."/>
            <person name="Lang D."/>
            <person name="Zimmer A."/>
            <person name="Terry A."/>
            <person name="Salamov A."/>
            <person name="Shapiro H."/>
            <person name="Nishiyama T."/>
            <person name="Perroud P.-F."/>
            <person name="Lindquist E."/>
            <person name="Kamisugi Y."/>
            <person name="Tanahashi T."/>
            <person name="Sakakibara K."/>
            <person name="Fujita T."/>
            <person name="Oishi K."/>
            <person name="Shin-I T."/>
            <person name="Kuroki Y."/>
            <person name="Toyoda A."/>
            <person name="Suzuki Y."/>
            <person name="Hashimoto A."/>
            <person name="Yamaguchi K."/>
            <person name="Sugano A."/>
            <person name="Kohara Y."/>
            <person name="Fujiyama A."/>
            <person name="Anterola A."/>
            <person name="Aoki S."/>
            <person name="Ashton N."/>
            <person name="Barbazuk W.B."/>
            <person name="Barker E."/>
            <person name="Bennetzen J."/>
            <person name="Bezanilla M."/>
            <person name="Blankenship R."/>
            <person name="Cho S.H."/>
            <person name="Dutcher S."/>
            <person name="Estelle M."/>
            <person name="Fawcett J.A."/>
            <person name="Gundlach H."/>
            <person name="Hanada K."/>
            <person name="Heyl A."/>
            <person name="Hicks K.A."/>
            <person name="Hugh J."/>
            <person name="Lohr M."/>
            <person name="Mayer K."/>
            <person name="Melkozernov A."/>
            <person name="Murata T."/>
            <person name="Nelson D."/>
            <person name="Pils B."/>
            <person name="Prigge M."/>
            <person name="Reiss B."/>
            <person name="Renner T."/>
            <person name="Rombauts S."/>
            <person name="Rushton P."/>
            <person name="Sanderfoot A."/>
            <person name="Schween G."/>
            <person name="Shiu S.-H."/>
            <person name="Stueber K."/>
            <person name="Theodoulou F.L."/>
            <person name="Tu H."/>
            <person name="Van de Peer Y."/>
            <person name="Verrier P.J."/>
            <person name="Waters E."/>
            <person name="Wood A."/>
            <person name="Yang L."/>
            <person name="Cove D."/>
            <person name="Cuming A."/>
            <person name="Hasebe M."/>
            <person name="Lucas S."/>
            <person name="Mishler D.B."/>
            <person name="Reski R."/>
            <person name="Grigoriev I."/>
            <person name="Quatrano R.S."/>
            <person name="Boore J.L."/>
        </authorList>
    </citation>
    <scope>NUCLEOTIDE SEQUENCE [LARGE SCALE GENOMIC DNA]</scope>
    <source>
        <strain evidence="2 3">cv. Gransden 2004</strain>
    </source>
</reference>
<dbReference type="EMBL" id="ABEU02000007">
    <property type="protein sequence ID" value="PNR51411.1"/>
    <property type="molecule type" value="Genomic_DNA"/>
</dbReference>
<dbReference type="AlphaFoldDB" id="A0A2K1KCB9"/>
<dbReference type="Proteomes" id="UP000006727">
    <property type="component" value="Chromosome 7"/>
</dbReference>
<accession>A0A2K1KCB9</accession>
<evidence type="ECO:0000313" key="3">
    <source>
        <dbReference type="Proteomes" id="UP000006727"/>
    </source>
</evidence>
<gene>
    <name evidence="1" type="ORF">PHYPA_010598</name>
</gene>
<reference evidence="2" key="3">
    <citation type="submission" date="2020-12" db="UniProtKB">
        <authorList>
            <consortium name="EnsemblPlants"/>
        </authorList>
    </citation>
    <scope>IDENTIFICATION</scope>
</reference>
<organism evidence="1">
    <name type="scientific">Physcomitrium patens</name>
    <name type="common">Spreading-leaved earth moss</name>
    <name type="synonym">Physcomitrella patens</name>
    <dbReference type="NCBI Taxonomy" id="3218"/>
    <lineage>
        <taxon>Eukaryota</taxon>
        <taxon>Viridiplantae</taxon>
        <taxon>Streptophyta</taxon>
        <taxon>Embryophyta</taxon>
        <taxon>Bryophyta</taxon>
        <taxon>Bryophytina</taxon>
        <taxon>Bryopsida</taxon>
        <taxon>Funariidae</taxon>
        <taxon>Funariales</taxon>
        <taxon>Funariaceae</taxon>
        <taxon>Physcomitrium</taxon>
    </lineage>
</organism>
<protein>
    <submittedName>
        <fullName evidence="1 2">Uncharacterized protein</fullName>
    </submittedName>
</protein>
<evidence type="ECO:0000313" key="2">
    <source>
        <dbReference type="EnsemblPlants" id="PAC:32925154.CDS.1"/>
    </source>
</evidence>
<proteinExistence type="predicted"/>